<keyword evidence="11" id="KW-1185">Reference proteome</keyword>
<accession>A0ABM3N3P1</accession>
<evidence type="ECO:0000256" key="6">
    <source>
        <dbReference type="ARBA" id="ARBA00022989"/>
    </source>
</evidence>
<keyword evidence="5" id="KW-0552">Olfaction</keyword>
<feature type="transmembrane region" description="Helical" evidence="10">
    <location>
        <begin position="170"/>
        <end position="191"/>
    </location>
</feature>
<evidence type="ECO:0000256" key="7">
    <source>
        <dbReference type="ARBA" id="ARBA00023136"/>
    </source>
</evidence>
<dbReference type="RefSeq" id="XP_052758209.1">
    <property type="nucleotide sequence ID" value="XM_052902249.1"/>
</dbReference>
<keyword evidence="9" id="KW-0807">Transducer</keyword>
<keyword evidence="2" id="KW-1003">Cell membrane</keyword>
<comment type="subcellular location">
    <subcellularLocation>
        <location evidence="1">Cell membrane</location>
        <topology evidence="1">Multi-pass membrane protein</topology>
    </subcellularLocation>
</comment>
<evidence type="ECO:0000256" key="10">
    <source>
        <dbReference type="SAM" id="Phobius"/>
    </source>
</evidence>
<keyword evidence="3" id="KW-0716">Sensory transduction</keyword>
<sequence>MQIMVKNVNLSLSLSLTALRLVGFWPPDNLQGTRKLIYDCYAVLSFMFLQGVYLLAQIADLIVIWGDLPLMTATSFILFTNLAQAVKFINLAVKNKMIRRIVNDCDQVLGNVQTEEAKRIVRRCDKDTTVQLVAFFSLTLFTITGFATSAERGHLPLRAWYPYDTSKSPTYELTFVHQVYALFVSAFLNVAKDTMVTTLIAQCHCQLKLIGLSLRTLGKDLEVDKSHLLSPKQGELIRSRLHKCAMQHQRALDVAQQLQLCFSEPTFAQFNVSRIIICVSAFQLVSATNNMVRLVSMGTYLVNMCFQVFLYCYNGNQLSEESSDISVAAYFSPWHTMSPSIRRELIIIMVRSKRIARITAGGFTTLSLASFMAIIKASYSLFTLLKQVNDGDYKSMEIIVQNTNLPLSMALSIMKLLGYWAPRHFRGTKKFIINFYIFFSFNFLVGIYVITQTIELFQVWGDISLMTSAAFLLFTNIVLGLKLLNVLIRRETVEAMIDESDAVLRAEDRDEGKYILNSINRETTMLLFSFVFLSAVTVIGWGISAEKRQLPLQAWYPYDKYKSPAFELTYAYQVVAVNLSAAVNVSMDTLVTSCIAQCRCRLKILGLSLKTLCQNAIHTGQWVLTPDQEKIVASRLRRCITEHQAILSTVVKIQETFSEPLFAQFTVSIFIICVTAYQLVFETKSTLRLIAMLAYLLVMMLQVFLFCYQGNELSEESTNVANAVYTCPWYACSAKLRRLLLLPMTRSVRVARITAGGITTLSLAAFMAVSLQSVTAMDS</sequence>
<keyword evidence="4 10" id="KW-0812">Transmembrane</keyword>
<protein>
    <submittedName>
        <fullName evidence="12">Uncharacterized protein LOC113509981</fullName>
    </submittedName>
</protein>
<evidence type="ECO:0000256" key="3">
    <source>
        <dbReference type="ARBA" id="ARBA00022606"/>
    </source>
</evidence>
<feature type="transmembrane region" description="Helical" evidence="10">
    <location>
        <begin position="358"/>
        <end position="379"/>
    </location>
</feature>
<dbReference type="Pfam" id="PF02949">
    <property type="entry name" value="7tm_6"/>
    <property type="match status" value="2"/>
</dbReference>
<dbReference type="InterPro" id="IPR004117">
    <property type="entry name" value="7tm6_olfct_rcpt"/>
</dbReference>
<dbReference type="Proteomes" id="UP001652740">
    <property type="component" value="Unplaced"/>
</dbReference>
<keyword evidence="8" id="KW-0675">Receptor</keyword>
<reference evidence="12" key="1">
    <citation type="submission" date="2025-08" db="UniProtKB">
        <authorList>
            <consortium name="RefSeq"/>
        </authorList>
    </citation>
    <scope>IDENTIFICATION</scope>
    <source>
        <tissue evidence="12">Whole larvae</tissue>
    </source>
</reference>
<proteinExistence type="predicted"/>
<dbReference type="GeneID" id="113509981"/>
<gene>
    <name evidence="12" type="primary">LOC113509981</name>
</gene>
<feature type="transmembrane region" description="Helical" evidence="10">
    <location>
        <begin position="399"/>
        <end position="419"/>
    </location>
</feature>
<evidence type="ECO:0000256" key="4">
    <source>
        <dbReference type="ARBA" id="ARBA00022692"/>
    </source>
</evidence>
<feature type="transmembrane region" description="Helical" evidence="10">
    <location>
        <begin position="687"/>
        <end position="706"/>
    </location>
</feature>
<name>A0ABM3N3P1_GALME</name>
<feature type="transmembrane region" description="Helical" evidence="10">
    <location>
        <begin position="41"/>
        <end position="65"/>
    </location>
</feature>
<evidence type="ECO:0000256" key="8">
    <source>
        <dbReference type="ARBA" id="ARBA00023170"/>
    </source>
</evidence>
<evidence type="ECO:0000256" key="2">
    <source>
        <dbReference type="ARBA" id="ARBA00022475"/>
    </source>
</evidence>
<evidence type="ECO:0000313" key="12">
    <source>
        <dbReference type="RefSeq" id="XP_052758209.1"/>
    </source>
</evidence>
<dbReference type="PANTHER" id="PTHR21137">
    <property type="entry name" value="ODORANT RECEPTOR"/>
    <property type="match status" value="1"/>
</dbReference>
<evidence type="ECO:0000256" key="1">
    <source>
        <dbReference type="ARBA" id="ARBA00004651"/>
    </source>
</evidence>
<keyword evidence="6 10" id="KW-1133">Transmembrane helix</keyword>
<feature type="transmembrane region" description="Helical" evidence="10">
    <location>
        <begin position="431"/>
        <end position="451"/>
    </location>
</feature>
<evidence type="ECO:0000313" key="11">
    <source>
        <dbReference type="Proteomes" id="UP001652740"/>
    </source>
</evidence>
<feature type="transmembrane region" description="Helical" evidence="10">
    <location>
        <begin position="523"/>
        <end position="543"/>
    </location>
</feature>
<dbReference type="PANTHER" id="PTHR21137:SF35">
    <property type="entry name" value="ODORANT RECEPTOR 19A-RELATED"/>
    <property type="match status" value="1"/>
</dbReference>
<organism evidence="11 12">
    <name type="scientific">Galleria mellonella</name>
    <name type="common">Greater wax moth</name>
    <dbReference type="NCBI Taxonomy" id="7137"/>
    <lineage>
        <taxon>Eukaryota</taxon>
        <taxon>Metazoa</taxon>
        <taxon>Ecdysozoa</taxon>
        <taxon>Arthropoda</taxon>
        <taxon>Hexapoda</taxon>
        <taxon>Insecta</taxon>
        <taxon>Pterygota</taxon>
        <taxon>Neoptera</taxon>
        <taxon>Endopterygota</taxon>
        <taxon>Lepidoptera</taxon>
        <taxon>Glossata</taxon>
        <taxon>Ditrysia</taxon>
        <taxon>Pyraloidea</taxon>
        <taxon>Pyralidae</taxon>
        <taxon>Galleriinae</taxon>
        <taxon>Galleria</taxon>
    </lineage>
</organism>
<keyword evidence="7 10" id="KW-0472">Membrane</keyword>
<feature type="transmembrane region" description="Helical" evidence="10">
    <location>
        <begin position="661"/>
        <end position="680"/>
    </location>
</feature>
<feature type="transmembrane region" description="Helical" evidence="10">
    <location>
        <begin position="750"/>
        <end position="771"/>
    </location>
</feature>
<feature type="transmembrane region" description="Helical" evidence="10">
    <location>
        <begin position="463"/>
        <end position="484"/>
    </location>
</feature>
<feature type="transmembrane region" description="Helical" evidence="10">
    <location>
        <begin position="128"/>
        <end position="150"/>
    </location>
</feature>
<evidence type="ECO:0000256" key="9">
    <source>
        <dbReference type="ARBA" id="ARBA00023224"/>
    </source>
</evidence>
<evidence type="ECO:0000256" key="5">
    <source>
        <dbReference type="ARBA" id="ARBA00022725"/>
    </source>
</evidence>
<feature type="transmembrane region" description="Helical" evidence="10">
    <location>
        <begin position="71"/>
        <end position="93"/>
    </location>
</feature>